<organism evidence="2">
    <name type="scientific">Drosophila rhopaloa</name>
    <name type="common">Fruit fly</name>
    <dbReference type="NCBI Taxonomy" id="1041015"/>
    <lineage>
        <taxon>Eukaryota</taxon>
        <taxon>Metazoa</taxon>
        <taxon>Ecdysozoa</taxon>
        <taxon>Arthropoda</taxon>
        <taxon>Hexapoda</taxon>
        <taxon>Insecta</taxon>
        <taxon>Pterygota</taxon>
        <taxon>Neoptera</taxon>
        <taxon>Endopterygota</taxon>
        <taxon>Diptera</taxon>
        <taxon>Brachycera</taxon>
        <taxon>Muscomorpha</taxon>
        <taxon>Ephydroidea</taxon>
        <taxon>Drosophilidae</taxon>
        <taxon>Drosophila</taxon>
        <taxon>Sophophora</taxon>
    </lineage>
</organism>
<feature type="compositionally biased region" description="Polar residues" evidence="1">
    <location>
        <begin position="1"/>
        <end position="28"/>
    </location>
</feature>
<accession>A0A6P4E8W8</accession>
<feature type="compositionally biased region" description="Low complexity" evidence="1">
    <location>
        <begin position="56"/>
        <end position="70"/>
    </location>
</feature>
<feature type="region of interest" description="Disordered" evidence="1">
    <location>
        <begin position="113"/>
        <end position="174"/>
    </location>
</feature>
<feature type="non-terminal residue" evidence="2">
    <location>
        <position position="205"/>
    </location>
</feature>
<feature type="compositionally biased region" description="Polar residues" evidence="1">
    <location>
        <begin position="152"/>
        <end position="163"/>
    </location>
</feature>
<dbReference type="AlphaFoldDB" id="A0A6P4E8W8"/>
<evidence type="ECO:0000313" key="2">
    <source>
        <dbReference type="RefSeq" id="XP_016971673.1"/>
    </source>
</evidence>
<feature type="compositionally biased region" description="Polar residues" evidence="1">
    <location>
        <begin position="126"/>
        <end position="138"/>
    </location>
</feature>
<proteinExistence type="predicted"/>
<reference evidence="2" key="1">
    <citation type="submission" date="2025-08" db="UniProtKB">
        <authorList>
            <consortium name="RefSeq"/>
        </authorList>
    </citation>
    <scope>IDENTIFICATION</scope>
</reference>
<protein>
    <submittedName>
        <fullName evidence="2">Uncharacterized protein LOC108039251</fullName>
    </submittedName>
</protein>
<gene>
    <name evidence="2" type="primary">LOC108039251</name>
</gene>
<sequence>MSSAEKYQTTQEESSQLTKSPHPSSRKPSTLFKIPSTEKYQIITPEEASKLTETVPRSIPISTSPFSISSAEGSSTEMYRITQEEASKLSESVSQSIPISIKSFVMSSAEKYQTTQEKTSKLSEYPPQSYTISSSSCTECAETDQITDKGKWQSSTQSSLITQEETRKISKSPSQLISISRKSFAMSSAEKYQITPEEATKLSES</sequence>
<dbReference type="RefSeq" id="XP_016971673.1">
    <property type="nucleotide sequence ID" value="XM_017116184.1"/>
</dbReference>
<dbReference type="OrthoDB" id="10693292at2759"/>
<name>A0A6P4E8W8_DRORH</name>
<feature type="region of interest" description="Disordered" evidence="1">
    <location>
        <begin position="1"/>
        <end position="77"/>
    </location>
</feature>
<evidence type="ECO:0000256" key="1">
    <source>
        <dbReference type="SAM" id="MobiDB-lite"/>
    </source>
</evidence>